<dbReference type="EMBL" id="JAVRHK010000013">
    <property type="protein sequence ID" value="MDT0677944.1"/>
    <property type="molecule type" value="Genomic_DNA"/>
</dbReference>
<evidence type="ECO:0000256" key="2">
    <source>
        <dbReference type="ARBA" id="ARBA00023125"/>
    </source>
</evidence>
<dbReference type="Gene3D" id="1.10.10.10">
    <property type="entry name" value="Winged helix-like DNA-binding domain superfamily/Winged helix DNA-binding domain"/>
    <property type="match status" value="1"/>
</dbReference>
<organism evidence="5 6">
    <name type="scientific">Autumnicola musiva</name>
    <dbReference type="NCBI Taxonomy" id="3075589"/>
    <lineage>
        <taxon>Bacteria</taxon>
        <taxon>Pseudomonadati</taxon>
        <taxon>Bacteroidota</taxon>
        <taxon>Flavobacteriia</taxon>
        <taxon>Flavobacteriales</taxon>
        <taxon>Flavobacteriaceae</taxon>
        <taxon>Autumnicola</taxon>
    </lineage>
</organism>
<gene>
    <name evidence="5" type="ORF">RM539_15275</name>
</gene>
<evidence type="ECO:0000259" key="4">
    <source>
        <dbReference type="PROSITE" id="PS51118"/>
    </source>
</evidence>
<dbReference type="PANTHER" id="PTHR33204">
    <property type="entry name" value="TRANSCRIPTIONAL REGULATOR, MARR FAMILY"/>
    <property type="match status" value="1"/>
</dbReference>
<proteinExistence type="predicted"/>
<keyword evidence="2" id="KW-0238">DNA-binding</keyword>
<name>A0ABU3D9B9_9FLAO</name>
<evidence type="ECO:0000313" key="6">
    <source>
        <dbReference type="Proteomes" id="UP001262582"/>
    </source>
</evidence>
<keyword evidence="6" id="KW-1185">Reference proteome</keyword>
<evidence type="ECO:0000256" key="1">
    <source>
        <dbReference type="ARBA" id="ARBA00023015"/>
    </source>
</evidence>
<keyword evidence="3" id="KW-0804">Transcription</keyword>
<evidence type="ECO:0000256" key="3">
    <source>
        <dbReference type="ARBA" id="ARBA00023163"/>
    </source>
</evidence>
<dbReference type="PANTHER" id="PTHR33204:SF29">
    <property type="entry name" value="TRANSCRIPTIONAL REGULATOR"/>
    <property type="match status" value="1"/>
</dbReference>
<dbReference type="InterPro" id="IPR036390">
    <property type="entry name" value="WH_DNA-bd_sf"/>
</dbReference>
<feature type="domain" description="HTH hxlR-type" evidence="4">
    <location>
        <begin position="18"/>
        <end position="121"/>
    </location>
</feature>
<dbReference type="Proteomes" id="UP001262582">
    <property type="component" value="Unassembled WGS sequence"/>
</dbReference>
<dbReference type="InterPro" id="IPR036388">
    <property type="entry name" value="WH-like_DNA-bd_sf"/>
</dbReference>
<dbReference type="InterPro" id="IPR002577">
    <property type="entry name" value="HTH_HxlR"/>
</dbReference>
<dbReference type="PROSITE" id="PS51118">
    <property type="entry name" value="HTH_HXLR"/>
    <property type="match status" value="1"/>
</dbReference>
<reference evidence="5 6" key="1">
    <citation type="submission" date="2023-09" db="EMBL/GenBank/DDBJ databases">
        <authorList>
            <person name="Rey-Velasco X."/>
        </authorList>
    </citation>
    <scope>NUCLEOTIDE SEQUENCE [LARGE SCALE GENOMIC DNA]</scope>
    <source>
        <strain evidence="5 6">F117</strain>
    </source>
</reference>
<comment type="caution">
    <text evidence="5">The sequence shown here is derived from an EMBL/GenBank/DDBJ whole genome shotgun (WGS) entry which is preliminary data.</text>
</comment>
<protein>
    <submittedName>
        <fullName evidence="5">Helix-turn-helix domain-containing protein</fullName>
    </submittedName>
</protein>
<dbReference type="RefSeq" id="WP_311504284.1">
    <property type="nucleotide sequence ID" value="NZ_JAVRHK010000013.1"/>
</dbReference>
<sequence length="123" mass="14313">MIKEKENPNVKNGHPDECAEWILPVRDALDVLYGRWKLPIIISLTFGDKRFTQIRDEIPGLTDKSLSKELKELEGNQLITRTVFDTFPPRVMYSITAHGRSLEKVINELRDWGNQHREKIINS</sequence>
<accession>A0ABU3D9B9</accession>
<evidence type="ECO:0000313" key="5">
    <source>
        <dbReference type="EMBL" id="MDT0677944.1"/>
    </source>
</evidence>
<keyword evidence="1" id="KW-0805">Transcription regulation</keyword>
<dbReference type="SUPFAM" id="SSF46785">
    <property type="entry name" value="Winged helix' DNA-binding domain"/>
    <property type="match status" value="1"/>
</dbReference>
<dbReference type="Pfam" id="PF01638">
    <property type="entry name" value="HxlR"/>
    <property type="match status" value="1"/>
</dbReference>